<feature type="region of interest" description="Disordered" evidence="7">
    <location>
        <begin position="628"/>
        <end position="678"/>
    </location>
</feature>
<feature type="compositionally biased region" description="Low complexity" evidence="7">
    <location>
        <begin position="499"/>
        <end position="517"/>
    </location>
</feature>
<name>A0A4V4NFM0_9ASCO</name>
<feature type="region of interest" description="Disordered" evidence="7">
    <location>
        <begin position="66"/>
        <end position="91"/>
    </location>
</feature>
<dbReference type="PROSITE" id="PS50114">
    <property type="entry name" value="GATA_ZN_FINGER_2"/>
    <property type="match status" value="1"/>
</dbReference>
<organism evidence="9 10">
    <name type="scientific">Pichia inconspicua</name>
    <dbReference type="NCBI Taxonomy" id="52247"/>
    <lineage>
        <taxon>Eukaryota</taxon>
        <taxon>Fungi</taxon>
        <taxon>Dikarya</taxon>
        <taxon>Ascomycota</taxon>
        <taxon>Saccharomycotina</taxon>
        <taxon>Pichiomycetes</taxon>
        <taxon>Pichiales</taxon>
        <taxon>Pichiaceae</taxon>
        <taxon>Pichia</taxon>
    </lineage>
</organism>
<feature type="compositionally biased region" description="Low complexity" evidence="7">
    <location>
        <begin position="75"/>
        <end position="91"/>
    </location>
</feature>
<dbReference type="Proteomes" id="UP000307173">
    <property type="component" value="Unassembled WGS sequence"/>
</dbReference>
<dbReference type="GO" id="GO:0008270">
    <property type="term" value="F:zinc ion binding"/>
    <property type="evidence" value="ECO:0007669"/>
    <property type="project" value="UniProtKB-KW"/>
</dbReference>
<evidence type="ECO:0000259" key="8">
    <source>
        <dbReference type="PROSITE" id="PS50114"/>
    </source>
</evidence>
<accession>A0A4V4NFM0</accession>
<feature type="domain" description="GATA-type" evidence="8">
    <location>
        <begin position="342"/>
        <end position="395"/>
    </location>
</feature>
<dbReference type="Gene3D" id="3.30.50.10">
    <property type="entry name" value="Erythroid Transcription Factor GATA-1, subunit A"/>
    <property type="match status" value="1"/>
</dbReference>
<gene>
    <name evidence="9" type="ORF">CANINC_002813</name>
</gene>
<keyword evidence="2" id="KW-0479">Metal-binding</keyword>
<feature type="compositionally biased region" description="Pro residues" evidence="7">
    <location>
        <begin position="292"/>
        <end position="303"/>
    </location>
</feature>
<evidence type="ECO:0000313" key="10">
    <source>
        <dbReference type="Proteomes" id="UP000307173"/>
    </source>
</evidence>
<dbReference type="InterPro" id="IPR039355">
    <property type="entry name" value="Transcription_factor_GATA"/>
</dbReference>
<dbReference type="PANTHER" id="PTHR10071:SF281">
    <property type="entry name" value="BOX A-BINDING FACTOR-RELATED"/>
    <property type="match status" value="1"/>
</dbReference>
<evidence type="ECO:0000256" key="4">
    <source>
        <dbReference type="ARBA" id="ARBA00022833"/>
    </source>
</evidence>
<dbReference type="EMBL" id="SELW01000465">
    <property type="protein sequence ID" value="TID26224.1"/>
    <property type="molecule type" value="Genomic_DNA"/>
</dbReference>
<proteinExistence type="predicted"/>
<evidence type="ECO:0000256" key="7">
    <source>
        <dbReference type="SAM" id="MobiDB-lite"/>
    </source>
</evidence>
<comment type="caution">
    <text evidence="9">The sequence shown here is derived from an EMBL/GenBank/DDBJ whole genome shotgun (WGS) entry which is preliminary data.</text>
</comment>
<evidence type="ECO:0000256" key="3">
    <source>
        <dbReference type="ARBA" id="ARBA00022771"/>
    </source>
</evidence>
<reference evidence="9 10" key="1">
    <citation type="journal article" date="2019" name="Front. Genet.">
        <title>Whole-Genome Sequencing of the Opportunistic Yeast Pathogen Candida inconspicua Uncovers Its Hybrid Origin.</title>
        <authorList>
            <person name="Mixao V."/>
            <person name="Hansen A.P."/>
            <person name="Saus E."/>
            <person name="Boekhout T."/>
            <person name="Lass-Florl C."/>
            <person name="Gabaldon T."/>
        </authorList>
    </citation>
    <scope>NUCLEOTIDE SEQUENCE [LARGE SCALE GENOMIC DNA]</scope>
    <source>
        <strain evidence="9 10">CBS 180</strain>
    </source>
</reference>
<dbReference type="GO" id="GO:0045944">
    <property type="term" value="P:positive regulation of transcription by RNA polymerase II"/>
    <property type="evidence" value="ECO:0007669"/>
    <property type="project" value="TreeGrafter"/>
</dbReference>
<dbReference type="CDD" id="cd00202">
    <property type="entry name" value="ZnF_GATA"/>
    <property type="match status" value="1"/>
</dbReference>
<dbReference type="PRINTS" id="PR00619">
    <property type="entry name" value="GATAZNFINGER"/>
</dbReference>
<comment type="subcellular location">
    <subcellularLocation>
        <location evidence="1">Nucleus</location>
    </subcellularLocation>
</comment>
<sequence length="733" mass="80001">MDLDKKKLESKDSSIIADSTNLTTNSAQNSSINDDGSTPSIWDLYSSAKKLIPLYDRIQNRQVRESNLKLRKSETNSTDATNSTSLSSTSTSNTFINRMSVFDDGDDDESNFTSYLLNSDLNYNYINNEDIVSLDLLTPITASPSNFASFKGKIENSNLNKEITPHNLSKNIHNTGHIITPTSMEEDSPNNINNTLTSINPSHLTGNGFSELMDFRNDNDLLNTNIDFDIMSELKRLNRESEPIEFTKLASSDKIIRKKSSKELPISPPNTAPSTIAPKSLISSNSSTTPVQTPPPLPPPPPTTTTTTNNNILPNKIQIEARQSAAKSTSLLSSSAPVSNVQKTLTKCNNCGTTKTPLWRKDPSGNILCNACGLFLKLHGTMRPLSLKTDVIKKRNSKRQSISQQGEGYKNISSSINSQYQPIQIGVSSNSTNSNNFHSPQSVPNKSHVNIDSMGLRVSNDINHIQIQPKSSFSKSGTSINNSFNHRTKIVPILPKPISSNSSASSPNYSSNVVNGSTHAQPQDIPQFKRRKSKLNLHLSTSQNSNPSSPCTPYSPSSVAAYSPFNTLNNQSTSSPVNNITSNNVNSFVRSISRNNSFSSASSYNLYQDINYKRGLSYTSNQPANSLSNSNGGLTVSFAHTGNNNSASPQSPNSSNITTQPQSSQETQIQNQKPTNFSNLSAGMNAIRMFNNPKSGLSKCIVNGNNKTSDSDNKQNIPTDSSIDDLDWLKFDI</sequence>
<dbReference type="OrthoDB" id="515401at2759"/>
<feature type="compositionally biased region" description="Low complexity" evidence="7">
    <location>
        <begin position="643"/>
        <end position="656"/>
    </location>
</feature>
<feature type="compositionally biased region" description="Polar residues" evidence="7">
    <location>
        <begin position="628"/>
        <end position="642"/>
    </location>
</feature>
<dbReference type="PROSITE" id="PS00344">
    <property type="entry name" value="GATA_ZN_FINGER_1"/>
    <property type="match status" value="1"/>
</dbReference>
<keyword evidence="5" id="KW-0539">Nucleus</keyword>
<feature type="region of interest" description="Disordered" evidence="7">
    <location>
        <begin position="1"/>
        <end position="34"/>
    </location>
</feature>
<dbReference type="FunFam" id="3.30.50.10:FF:000007">
    <property type="entry name" value="Nitrogen regulatory AreA, N-terminal"/>
    <property type="match status" value="1"/>
</dbReference>
<keyword evidence="4" id="KW-0862">Zinc</keyword>
<protein>
    <recommendedName>
        <fullName evidence="8">GATA-type domain-containing protein</fullName>
    </recommendedName>
</protein>
<dbReference type="SUPFAM" id="SSF57716">
    <property type="entry name" value="Glucocorticoid receptor-like (DNA-binding domain)"/>
    <property type="match status" value="1"/>
</dbReference>
<dbReference type="Pfam" id="PF00320">
    <property type="entry name" value="GATA"/>
    <property type="match status" value="1"/>
</dbReference>
<dbReference type="PANTHER" id="PTHR10071">
    <property type="entry name" value="TRANSCRIPTION FACTOR GATA FAMILY MEMBER"/>
    <property type="match status" value="1"/>
</dbReference>
<dbReference type="InterPro" id="IPR000679">
    <property type="entry name" value="Znf_GATA"/>
</dbReference>
<keyword evidence="10" id="KW-1185">Reference proteome</keyword>
<evidence type="ECO:0000256" key="5">
    <source>
        <dbReference type="ARBA" id="ARBA00023242"/>
    </source>
</evidence>
<dbReference type="GO" id="GO:0005634">
    <property type="term" value="C:nucleus"/>
    <property type="evidence" value="ECO:0007669"/>
    <property type="project" value="UniProtKB-SubCell"/>
</dbReference>
<dbReference type="SMART" id="SM00401">
    <property type="entry name" value="ZnF_GATA"/>
    <property type="match status" value="1"/>
</dbReference>
<keyword evidence="3 6" id="KW-0863">Zinc-finger</keyword>
<dbReference type="GO" id="GO:0000978">
    <property type="term" value="F:RNA polymerase II cis-regulatory region sequence-specific DNA binding"/>
    <property type="evidence" value="ECO:0007669"/>
    <property type="project" value="TreeGrafter"/>
</dbReference>
<dbReference type="AlphaFoldDB" id="A0A4V4NFM0"/>
<feature type="region of interest" description="Disordered" evidence="7">
    <location>
        <begin position="260"/>
        <end position="312"/>
    </location>
</feature>
<dbReference type="InterPro" id="IPR013088">
    <property type="entry name" value="Znf_NHR/GATA"/>
</dbReference>
<dbReference type="GO" id="GO:0000981">
    <property type="term" value="F:DNA-binding transcription factor activity, RNA polymerase II-specific"/>
    <property type="evidence" value="ECO:0007669"/>
    <property type="project" value="TreeGrafter"/>
</dbReference>
<feature type="compositionally biased region" description="Basic and acidic residues" evidence="7">
    <location>
        <begin position="1"/>
        <end position="12"/>
    </location>
</feature>
<feature type="compositionally biased region" description="Polar residues" evidence="7">
    <location>
        <begin position="16"/>
        <end position="34"/>
    </location>
</feature>
<feature type="compositionally biased region" description="Polar residues" evidence="7">
    <location>
        <begin position="657"/>
        <end position="678"/>
    </location>
</feature>
<evidence type="ECO:0000256" key="6">
    <source>
        <dbReference type="PROSITE-ProRule" id="PRU00094"/>
    </source>
</evidence>
<evidence type="ECO:0000256" key="1">
    <source>
        <dbReference type="ARBA" id="ARBA00004123"/>
    </source>
</evidence>
<feature type="region of interest" description="Disordered" evidence="7">
    <location>
        <begin position="495"/>
        <end position="525"/>
    </location>
</feature>
<evidence type="ECO:0000313" key="9">
    <source>
        <dbReference type="EMBL" id="TID26224.1"/>
    </source>
</evidence>
<dbReference type="GO" id="GO:0000122">
    <property type="term" value="P:negative regulation of transcription by RNA polymerase II"/>
    <property type="evidence" value="ECO:0007669"/>
    <property type="project" value="TreeGrafter"/>
</dbReference>
<dbReference type="STRING" id="52247.A0A4V4NFM0"/>
<evidence type="ECO:0000256" key="2">
    <source>
        <dbReference type="ARBA" id="ARBA00022723"/>
    </source>
</evidence>